<feature type="compositionally biased region" description="Polar residues" evidence="1">
    <location>
        <begin position="129"/>
        <end position="143"/>
    </location>
</feature>
<feature type="signal peptide" evidence="2">
    <location>
        <begin position="1"/>
        <end position="15"/>
    </location>
</feature>
<evidence type="ECO:0000256" key="1">
    <source>
        <dbReference type="SAM" id="MobiDB-lite"/>
    </source>
</evidence>
<proteinExistence type="predicted"/>
<name>A0A8J2JUR1_9HEXA</name>
<feature type="chain" id="PRO_5035269367" evidence="2">
    <location>
        <begin position="16"/>
        <end position="183"/>
    </location>
</feature>
<evidence type="ECO:0000256" key="2">
    <source>
        <dbReference type="SAM" id="SignalP"/>
    </source>
</evidence>
<reference evidence="3" key="1">
    <citation type="submission" date="2021-06" db="EMBL/GenBank/DDBJ databases">
        <authorList>
            <person name="Hodson N. C."/>
            <person name="Mongue J. A."/>
            <person name="Jaron S. K."/>
        </authorList>
    </citation>
    <scope>NUCLEOTIDE SEQUENCE</scope>
</reference>
<feature type="compositionally biased region" description="Basic residues" evidence="1">
    <location>
        <begin position="167"/>
        <end position="183"/>
    </location>
</feature>
<sequence>MELHILFFIFASTSGRYTGYQSENFHISTNVSQNTSDKVKLTLNVDLPIAWFQYDKPLEVKSGGSFSLRTPMEAYQYQSYGKVDLRCLNIRYFVESTFSPNQMCFALYFLSNKGIQDFKDFQITTQKNQLNSSKPKSVRNISQSRHRPWSSEVFKPQASLSQESSKTVRHKNYKSKQNKFKGL</sequence>
<dbReference type="EMBL" id="CAJVCH010139709">
    <property type="protein sequence ID" value="CAG7726762.1"/>
    <property type="molecule type" value="Genomic_DNA"/>
</dbReference>
<keyword evidence="4" id="KW-1185">Reference proteome</keyword>
<keyword evidence="2" id="KW-0732">Signal</keyword>
<comment type="caution">
    <text evidence="3">The sequence shown here is derived from an EMBL/GenBank/DDBJ whole genome shotgun (WGS) entry which is preliminary data.</text>
</comment>
<feature type="region of interest" description="Disordered" evidence="1">
    <location>
        <begin position="129"/>
        <end position="183"/>
    </location>
</feature>
<evidence type="ECO:0000313" key="3">
    <source>
        <dbReference type="EMBL" id="CAG7726762.1"/>
    </source>
</evidence>
<organism evidence="3 4">
    <name type="scientific">Allacma fusca</name>
    <dbReference type="NCBI Taxonomy" id="39272"/>
    <lineage>
        <taxon>Eukaryota</taxon>
        <taxon>Metazoa</taxon>
        <taxon>Ecdysozoa</taxon>
        <taxon>Arthropoda</taxon>
        <taxon>Hexapoda</taxon>
        <taxon>Collembola</taxon>
        <taxon>Symphypleona</taxon>
        <taxon>Sminthuridae</taxon>
        <taxon>Allacma</taxon>
    </lineage>
</organism>
<dbReference type="AlphaFoldDB" id="A0A8J2JUR1"/>
<gene>
    <name evidence="3" type="ORF">AFUS01_LOCUS15652</name>
</gene>
<dbReference type="Proteomes" id="UP000708208">
    <property type="component" value="Unassembled WGS sequence"/>
</dbReference>
<protein>
    <submittedName>
        <fullName evidence="3">Uncharacterized protein</fullName>
    </submittedName>
</protein>
<evidence type="ECO:0000313" key="4">
    <source>
        <dbReference type="Proteomes" id="UP000708208"/>
    </source>
</evidence>
<accession>A0A8J2JUR1</accession>